<gene>
    <name evidence="1" type="ORF">L6452_18871</name>
</gene>
<accession>A0ACB9C7H2</accession>
<keyword evidence="2" id="KW-1185">Reference proteome</keyword>
<dbReference type="Proteomes" id="UP001055879">
    <property type="component" value="Linkage Group LG05"/>
</dbReference>
<dbReference type="EMBL" id="CM042051">
    <property type="protein sequence ID" value="KAI3730194.1"/>
    <property type="molecule type" value="Genomic_DNA"/>
</dbReference>
<evidence type="ECO:0000313" key="1">
    <source>
        <dbReference type="EMBL" id="KAI3730194.1"/>
    </source>
</evidence>
<reference evidence="1 2" key="2">
    <citation type="journal article" date="2022" name="Mol. Ecol. Resour.">
        <title>The genomes of chicory, endive, great burdock and yacon provide insights into Asteraceae paleo-polyploidization history and plant inulin production.</title>
        <authorList>
            <person name="Fan W."/>
            <person name="Wang S."/>
            <person name="Wang H."/>
            <person name="Wang A."/>
            <person name="Jiang F."/>
            <person name="Liu H."/>
            <person name="Zhao H."/>
            <person name="Xu D."/>
            <person name="Zhang Y."/>
        </authorList>
    </citation>
    <scope>NUCLEOTIDE SEQUENCE [LARGE SCALE GENOMIC DNA]</scope>
    <source>
        <strain evidence="2">cv. Niubang</strain>
    </source>
</reference>
<protein>
    <submittedName>
        <fullName evidence="1">Uncharacterized protein</fullName>
    </submittedName>
</protein>
<organism evidence="1 2">
    <name type="scientific">Arctium lappa</name>
    <name type="common">Greater burdock</name>
    <name type="synonym">Lappa major</name>
    <dbReference type="NCBI Taxonomy" id="4217"/>
    <lineage>
        <taxon>Eukaryota</taxon>
        <taxon>Viridiplantae</taxon>
        <taxon>Streptophyta</taxon>
        <taxon>Embryophyta</taxon>
        <taxon>Tracheophyta</taxon>
        <taxon>Spermatophyta</taxon>
        <taxon>Magnoliopsida</taxon>
        <taxon>eudicotyledons</taxon>
        <taxon>Gunneridae</taxon>
        <taxon>Pentapetalae</taxon>
        <taxon>asterids</taxon>
        <taxon>campanulids</taxon>
        <taxon>Asterales</taxon>
        <taxon>Asteraceae</taxon>
        <taxon>Carduoideae</taxon>
        <taxon>Cardueae</taxon>
        <taxon>Arctiinae</taxon>
        <taxon>Arctium</taxon>
    </lineage>
</organism>
<name>A0ACB9C7H2_ARCLA</name>
<sequence length="91" mass="10760">MAMVENCEKQRAHEWEFCDEYTSSTSQTFNDITELDHNLEPNEQQEVIDHQDQTNEQEPSLSILEFEPNEQEMSQNEADSTNTRRSSRIKH</sequence>
<proteinExistence type="predicted"/>
<reference evidence="2" key="1">
    <citation type="journal article" date="2022" name="Mol. Ecol. Resour.">
        <title>The genomes of chicory, endive, great burdock and yacon provide insights into Asteraceae palaeo-polyploidization history and plant inulin production.</title>
        <authorList>
            <person name="Fan W."/>
            <person name="Wang S."/>
            <person name="Wang H."/>
            <person name="Wang A."/>
            <person name="Jiang F."/>
            <person name="Liu H."/>
            <person name="Zhao H."/>
            <person name="Xu D."/>
            <person name="Zhang Y."/>
        </authorList>
    </citation>
    <scope>NUCLEOTIDE SEQUENCE [LARGE SCALE GENOMIC DNA]</scope>
    <source>
        <strain evidence="2">cv. Niubang</strain>
    </source>
</reference>
<comment type="caution">
    <text evidence="1">The sequence shown here is derived from an EMBL/GenBank/DDBJ whole genome shotgun (WGS) entry which is preliminary data.</text>
</comment>
<evidence type="ECO:0000313" key="2">
    <source>
        <dbReference type="Proteomes" id="UP001055879"/>
    </source>
</evidence>